<evidence type="ECO:0000313" key="7">
    <source>
        <dbReference type="EMBL" id="WJW69452.1"/>
    </source>
</evidence>
<accession>A0A8T7M628</accession>
<dbReference type="PANTHER" id="PTHR33121:SF71">
    <property type="entry name" value="OXYGEN SENSOR PROTEIN DOSP"/>
    <property type="match status" value="1"/>
</dbReference>
<organism evidence="6 8">
    <name type="scientific">Candidatus Chlorohelix allophototropha</name>
    <dbReference type="NCBI Taxonomy" id="3003348"/>
    <lineage>
        <taxon>Bacteria</taxon>
        <taxon>Bacillati</taxon>
        <taxon>Chloroflexota</taxon>
        <taxon>Chloroflexia</taxon>
        <taxon>Candidatus Chloroheliales</taxon>
        <taxon>Candidatus Chloroheliaceae</taxon>
        <taxon>Candidatus Chlorohelix</taxon>
    </lineage>
</organism>
<feature type="domain" description="GGDEF" evidence="5">
    <location>
        <begin position="172"/>
        <end position="306"/>
    </location>
</feature>
<reference evidence="7" key="2">
    <citation type="journal article" date="2024" name="Nature">
        <title>Anoxygenic phototroph of the Chloroflexota uses a type I reaction centre.</title>
        <authorList>
            <person name="Tsuji J.M."/>
            <person name="Shaw N.A."/>
            <person name="Nagashima S."/>
            <person name="Venkiteswaran J.J."/>
            <person name="Schiff S.L."/>
            <person name="Watanabe T."/>
            <person name="Fukui M."/>
            <person name="Hanada S."/>
            <person name="Tank M."/>
            <person name="Neufeld J.D."/>
        </authorList>
    </citation>
    <scope>NUCLEOTIDE SEQUENCE</scope>
    <source>
        <strain evidence="7">L227-S17</strain>
    </source>
</reference>
<keyword evidence="1" id="KW-0597">Phosphoprotein</keyword>
<dbReference type="RefSeq" id="WP_341471336.1">
    <property type="nucleotide sequence ID" value="NZ_CP128400.1"/>
</dbReference>
<dbReference type="InterPro" id="IPR043128">
    <property type="entry name" value="Rev_trsase/Diguanyl_cyclase"/>
</dbReference>
<sequence>MVKILVIEDEKHVRANLVELLLAEGYEAFDAENGRFGVEKAKQELPDLIICDVMMPELDGYGVLTTLRNDATTDTIPFLFLTARASKADFRQGMSLGAEDYLTKPFTRIEVLDAIRTQLSKQQTRKQKYQAEIKEEMDRLLLFDNLTGLPNSRQMYSRFRDAVANLIDLDLLSLPVLVLSIERLNEINSSLGQEASDTIVRTVVERLNDLLDQNQTLARVDNDKFAVLFSSLPQPKDFMEEFSTIIAETVFKPCQLKDQEVYINTNIGFAFYPEDGDDFDIVLRRAEEALLEARKLGANRSQFYSPFIHNKSIESLKLEASMHRALERNEFEVYFQPQINLKTGKIVGAEALIRWLHPEEGIISPAKFIPIAEDTGLIIPLGDYIFRVSCLKAKEWCDKYFSDFRIAVNISARQFSDPLLSQKIRDTLEESSLNPHNLELELTESILVKDFSTVSRILSELKMLGIELAIDDFGTGYSSLSYLRQLPFDILKIDRSFVIHLSQDLEAQSIAKSIIQLGHNLGLKIVAEGVENESEARFLSQQNCDEMQGYLFSRPVPAADFEVLLQSEKTLVLSE</sequence>
<dbReference type="EMBL" id="CP128400">
    <property type="protein sequence ID" value="WJW69452.1"/>
    <property type="molecule type" value="Genomic_DNA"/>
</dbReference>
<feature type="coiled-coil region" evidence="2">
    <location>
        <begin position="112"/>
        <end position="139"/>
    </location>
</feature>
<dbReference type="InterPro" id="IPR011006">
    <property type="entry name" value="CheY-like_superfamily"/>
</dbReference>
<evidence type="ECO:0000313" key="8">
    <source>
        <dbReference type="Proteomes" id="UP000521676"/>
    </source>
</evidence>
<dbReference type="Proteomes" id="UP000521676">
    <property type="component" value="Unassembled WGS sequence"/>
</dbReference>
<reference evidence="6 8" key="1">
    <citation type="submission" date="2020-06" db="EMBL/GenBank/DDBJ databases">
        <title>Anoxygenic phototrophic Chloroflexota member uses a Type I reaction center.</title>
        <authorList>
            <person name="Tsuji J.M."/>
            <person name="Shaw N.A."/>
            <person name="Nagashima S."/>
            <person name="Venkiteswaran J."/>
            <person name="Schiff S.L."/>
            <person name="Hanada S."/>
            <person name="Tank M."/>
            <person name="Neufeld J.D."/>
        </authorList>
    </citation>
    <scope>NUCLEOTIDE SEQUENCE [LARGE SCALE GENOMIC DNA]</scope>
    <source>
        <strain evidence="6">L227-S17</strain>
    </source>
</reference>
<dbReference type="Pfam" id="PF00072">
    <property type="entry name" value="Response_reg"/>
    <property type="match status" value="1"/>
</dbReference>
<dbReference type="PROSITE" id="PS50887">
    <property type="entry name" value="GGDEF"/>
    <property type="match status" value="1"/>
</dbReference>
<keyword evidence="2" id="KW-0175">Coiled coil</keyword>
<dbReference type="PANTHER" id="PTHR33121">
    <property type="entry name" value="CYCLIC DI-GMP PHOSPHODIESTERASE PDEF"/>
    <property type="match status" value="1"/>
</dbReference>
<keyword evidence="9" id="KW-1185">Reference proteome</keyword>
<dbReference type="FunFam" id="3.20.20.450:FF:000001">
    <property type="entry name" value="Cyclic di-GMP phosphodiesterase yahA"/>
    <property type="match status" value="1"/>
</dbReference>
<dbReference type="SMART" id="SM00267">
    <property type="entry name" value="GGDEF"/>
    <property type="match status" value="1"/>
</dbReference>
<dbReference type="CDD" id="cd01949">
    <property type="entry name" value="GGDEF"/>
    <property type="match status" value="1"/>
</dbReference>
<dbReference type="CDD" id="cd17574">
    <property type="entry name" value="REC_OmpR"/>
    <property type="match status" value="1"/>
</dbReference>
<dbReference type="GO" id="GO:0000160">
    <property type="term" value="P:phosphorelay signal transduction system"/>
    <property type="evidence" value="ECO:0007669"/>
    <property type="project" value="InterPro"/>
</dbReference>
<dbReference type="InterPro" id="IPR050706">
    <property type="entry name" value="Cyclic-di-GMP_PDE-like"/>
</dbReference>
<dbReference type="EMBL" id="JACATZ010000003">
    <property type="protein sequence ID" value="NWJ47541.1"/>
    <property type="molecule type" value="Genomic_DNA"/>
</dbReference>
<dbReference type="NCBIfam" id="TIGR00254">
    <property type="entry name" value="GGDEF"/>
    <property type="match status" value="1"/>
</dbReference>
<dbReference type="Proteomes" id="UP001431572">
    <property type="component" value="Chromosome 2"/>
</dbReference>
<dbReference type="Gene3D" id="3.40.50.2300">
    <property type="match status" value="1"/>
</dbReference>
<feature type="modified residue" description="4-aspartylphosphate" evidence="1">
    <location>
        <position position="52"/>
    </location>
</feature>
<dbReference type="SUPFAM" id="SSF55073">
    <property type="entry name" value="Nucleotide cyclase"/>
    <property type="match status" value="1"/>
</dbReference>
<protein>
    <submittedName>
        <fullName evidence="6">EAL domain-containing protein</fullName>
    </submittedName>
</protein>
<dbReference type="Gene3D" id="3.30.70.270">
    <property type="match status" value="1"/>
</dbReference>
<dbReference type="InterPro" id="IPR035919">
    <property type="entry name" value="EAL_sf"/>
</dbReference>
<gene>
    <name evidence="6" type="ORF">HXX08_16910</name>
    <name evidence="7" type="ORF">OZ401_003065</name>
</gene>
<evidence type="ECO:0000256" key="1">
    <source>
        <dbReference type="PROSITE-ProRule" id="PRU00169"/>
    </source>
</evidence>
<feature type="domain" description="Response regulatory" evidence="3">
    <location>
        <begin position="3"/>
        <end position="119"/>
    </location>
</feature>
<feature type="domain" description="EAL" evidence="4">
    <location>
        <begin position="315"/>
        <end position="569"/>
    </location>
</feature>
<name>A0A8T7M628_9CHLR</name>
<dbReference type="SMART" id="SM00052">
    <property type="entry name" value="EAL"/>
    <property type="match status" value="1"/>
</dbReference>
<dbReference type="SMART" id="SM00448">
    <property type="entry name" value="REC"/>
    <property type="match status" value="1"/>
</dbReference>
<dbReference type="PROSITE" id="PS50883">
    <property type="entry name" value="EAL"/>
    <property type="match status" value="1"/>
</dbReference>
<dbReference type="InterPro" id="IPR000160">
    <property type="entry name" value="GGDEF_dom"/>
</dbReference>
<evidence type="ECO:0000256" key="2">
    <source>
        <dbReference type="SAM" id="Coils"/>
    </source>
</evidence>
<dbReference type="PROSITE" id="PS50110">
    <property type="entry name" value="RESPONSE_REGULATORY"/>
    <property type="match status" value="1"/>
</dbReference>
<evidence type="ECO:0000259" key="5">
    <source>
        <dbReference type="PROSITE" id="PS50887"/>
    </source>
</evidence>
<evidence type="ECO:0000313" key="6">
    <source>
        <dbReference type="EMBL" id="NWJ47541.1"/>
    </source>
</evidence>
<dbReference type="InterPro" id="IPR001789">
    <property type="entry name" value="Sig_transdc_resp-reg_receiver"/>
</dbReference>
<proteinExistence type="predicted"/>
<evidence type="ECO:0000313" key="9">
    <source>
        <dbReference type="Proteomes" id="UP001431572"/>
    </source>
</evidence>
<dbReference type="CDD" id="cd01948">
    <property type="entry name" value="EAL"/>
    <property type="match status" value="1"/>
</dbReference>
<dbReference type="AlphaFoldDB" id="A0A8T7M628"/>
<dbReference type="SUPFAM" id="SSF52172">
    <property type="entry name" value="CheY-like"/>
    <property type="match status" value="1"/>
</dbReference>
<evidence type="ECO:0000259" key="3">
    <source>
        <dbReference type="PROSITE" id="PS50110"/>
    </source>
</evidence>
<dbReference type="Pfam" id="PF00563">
    <property type="entry name" value="EAL"/>
    <property type="match status" value="1"/>
</dbReference>
<dbReference type="Pfam" id="PF00990">
    <property type="entry name" value="GGDEF"/>
    <property type="match status" value="1"/>
</dbReference>
<dbReference type="GO" id="GO:0071111">
    <property type="term" value="F:cyclic-guanylate-specific phosphodiesterase activity"/>
    <property type="evidence" value="ECO:0007669"/>
    <property type="project" value="InterPro"/>
</dbReference>
<evidence type="ECO:0000259" key="4">
    <source>
        <dbReference type="PROSITE" id="PS50883"/>
    </source>
</evidence>
<dbReference type="Gene3D" id="3.20.20.450">
    <property type="entry name" value="EAL domain"/>
    <property type="match status" value="1"/>
</dbReference>
<dbReference type="InterPro" id="IPR001633">
    <property type="entry name" value="EAL_dom"/>
</dbReference>
<dbReference type="SUPFAM" id="SSF141868">
    <property type="entry name" value="EAL domain-like"/>
    <property type="match status" value="1"/>
</dbReference>
<dbReference type="InterPro" id="IPR029787">
    <property type="entry name" value="Nucleotide_cyclase"/>
</dbReference>